<evidence type="ECO:0000259" key="13">
    <source>
        <dbReference type="PROSITE" id="PS51192"/>
    </source>
</evidence>
<feature type="domain" description="Helicase C-terminal" evidence="14">
    <location>
        <begin position="248"/>
        <end position="402"/>
    </location>
</feature>
<keyword evidence="4 10" id="KW-0067">ATP-binding</keyword>
<dbReference type="AlphaFoldDB" id="A0A6P7SIC9"/>
<dbReference type="SMART" id="SM01178">
    <property type="entry name" value="DUF4217"/>
    <property type="match status" value="1"/>
</dbReference>
<dbReference type="Pfam" id="PF00271">
    <property type="entry name" value="Helicase_C"/>
    <property type="match status" value="1"/>
</dbReference>
<keyword evidence="1 10" id="KW-0547">Nucleotide-binding</keyword>
<dbReference type="Gene3D" id="3.40.50.300">
    <property type="entry name" value="P-loop containing nucleotide triphosphate hydrolases"/>
    <property type="match status" value="2"/>
</dbReference>
<evidence type="ECO:0000256" key="7">
    <source>
        <dbReference type="ARBA" id="ARBA00038002"/>
    </source>
</evidence>
<dbReference type="PROSITE" id="PS51194">
    <property type="entry name" value="HELICASE_CTER"/>
    <property type="match status" value="1"/>
</dbReference>
<dbReference type="PROSITE" id="PS51195">
    <property type="entry name" value="Q_MOTIF"/>
    <property type="match status" value="1"/>
</dbReference>
<dbReference type="InterPro" id="IPR056330">
    <property type="entry name" value="CTT_SPB4"/>
</dbReference>
<keyword evidence="16" id="KW-1185">Reference proteome</keyword>
<evidence type="ECO:0000259" key="14">
    <source>
        <dbReference type="PROSITE" id="PS51194"/>
    </source>
</evidence>
<dbReference type="RefSeq" id="XP_029638149.1">
    <property type="nucleotide sequence ID" value="XM_029782289.2"/>
</dbReference>
<dbReference type="InterPro" id="IPR011545">
    <property type="entry name" value="DEAD/DEAH_box_helicase_dom"/>
</dbReference>
<dbReference type="SUPFAM" id="SSF52540">
    <property type="entry name" value="P-loop containing nucleoside triphosphate hydrolases"/>
    <property type="match status" value="1"/>
</dbReference>
<dbReference type="GO" id="GO:0003724">
    <property type="term" value="F:RNA helicase activity"/>
    <property type="evidence" value="ECO:0007669"/>
    <property type="project" value="UniProtKB-EC"/>
</dbReference>
<organism evidence="16 17">
    <name type="scientific">Octopus sinensis</name>
    <name type="common">East Asian common octopus</name>
    <dbReference type="NCBI Taxonomy" id="2607531"/>
    <lineage>
        <taxon>Eukaryota</taxon>
        <taxon>Metazoa</taxon>
        <taxon>Spiralia</taxon>
        <taxon>Lophotrochozoa</taxon>
        <taxon>Mollusca</taxon>
        <taxon>Cephalopoda</taxon>
        <taxon>Coleoidea</taxon>
        <taxon>Octopodiformes</taxon>
        <taxon>Octopoda</taxon>
        <taxon>Incirrata</taxon>
        <taxon>Octopodidae</taxon>
        <taxon>Octopus</taxon>
    </lineage>
</organism>
<keyword evidence="5 11" id="KW-0694">RNA-binding</keyword>
<dbReference type="CDD" id="cd18787">
    <property type="entry name" value="SF2_C_DEAD"/>
    <property type="match status" value="1"/>
</dbReference>
<feature type="compositionally biased region" description="Basic and acidic residues" evidence="12">
    <location>
        <begin position="539"/>
        <end position="549"/>
    </location>
</feature>
<evidence type="ECO:0000256" key="2">
    <source>
        <dbReference type="ARBA" id="ARBA00022801"/>
    </source>
</evidence>
<dbReference type="CDD" id="cd17960">
    <property type="entry name" value="DEADc_DDX55"/>
    <property type="match status" value="1"/>
</dbReference>
<dbReference type="Pfam" id="PF00270">
    <property type="entry name" value="DEAD"/>
    <property type="match status" value="1"/>
</dbReference>
<sequence length="584" mass="66820">MDDTWDKLSLSEASCAALKDLKFVKMTPVQAACIPMFLQNKDVATEAVTGSGKTLAFVIPIIERLQKHEQPWKKHEIAAIVLTPTRELAIQIEEVLLVFLRHLPQFTSCCMIGGTSVQLDIEKFQEHGGHIIVATPGRLEDILDRQAKTLNFASYVKSLEVFVMDEADRLLESGFEASLNTILSYLPKQRRTGLFSATQTDEVEKLIRAGMRNPVRISVKEKQTSAHMVQRIPSTLSIFYMICESDEKFNQLVHFLREHKNDKVMVFLSTCAAVDYFCGALKLILKKHVILGIHGKMRKKRNNIFARFRKQQSGILMCTDVMARGVDVPEVHWVFQYDPPSSASAFVHRSGRTARIGNTGNSLVLLTPSEDAFIEFIARNQKVPMRQFSKSDNVLPAIDKLKRLSEKDRSLYDKSVRAYVSFIQSYAKHECSMIFRTKDLDFGRLATGFGLLKIPVMPELKGKKIDNFTPSSIDINTIPYLNKDKEKIRQQRIQEGVEKKSKYKPKTVAWSKKKEKKEIKKKRQETKKSKKKKMTDSGQKSKLEAAEKSRLEEIKDLQDDYRLLKKQKKGKISEEDFEKQFTES</sequence>
<dbReference type="GO" id="GO:0016787">
    <property type="term" value="F:hydrolase activity"/>
    <property type="evidence" value="ECO:0007669"/>
    <property type="project" value="UniProtKB-KW"/>
</dbReference>
<comment type="similarity">
    <text evidence="7">Belongs to the DEAD box helicase family. DDX55/SPB4 subfamily.</text>
</comment>
<feature type="region of interest" description="Disordered" evidence="12">
    <location>
        <begin position="513"/>
        <end position="549"/>
    </location>
</feature>
<evidence type="ECO:0000313" key="17">
    <source>
        <dbReference type="RefSeq" id="XP_029638149.1"/>
    </source>
</evidence>
<comment type="catalytic activity">
    <reaction evidence="8 11">
        <text>ATP + H2O = ADP + phosphate + H(+)</text>
        <dbReference type="Rhea" id="RHEA:13065"/>
        <dbReference type="ChEBI" id="CHEBI:15377"/>
        <dbReference type="ChEBI" id="CHEBI:15378"/>
        <dbReference type="ChEBI" id="CHEBI:30616"/>
        <dbReference type="ChEBI" id="CHEBI:43474"/>
        <dbReference type="ChEBI" id="CHEBI:456216"/>
        <dbReference type="EC" id="3.6.4.13"/>
    </reaction>
</comment>
<evidence type="ECO:0000256" key="10">
    <source>
        <dbReference type="RuleBase" id="RU000492"/>
    </source>
</evidence>
<dbReference type="InterPro" id="IPR014014">
    <property type="entry name" value="RNA_helicase_DEAD_Q_motif"/>
</dbReference>
<gene>
    <name evidence="17" type="primary">LOC115213351</name>
</gene>
<dbReference type="GO" id="GO:0005524">
    <property type="term" value="F:ATP binding"/>
    <property type="evidence" value="ECO:0007669"/>
    <property type="project" value="UniProtKB-UniRule"/>
</dbReference>
<dbReference type="EC" id="3.6.4.13" evidence="11"/>
<evidence type="ECO:0000256" key="8">
    <source>
        <dbReference type="ARBA" id="ARBA00047984"/>
    </source>
</evidence>
<dbReference type="Pfam" id="PF23681">
    <property type="entry name" value="CTT_SPB4"/>
    <property type="match status" value="1"/>
</dbReference>
<dbReference type="InterPro" id="IPR027417">
    <property type="entry name" value="P-loop_NTPase"/>
</dbReference>
<dbReference type="SMART" id="SM00487">
    <property type="entry name" value="DEXDc"/>
    <property type="match status" value="1"/>
</dbReference>
<dbReference type="PROSITE" id="PS00039">
    <property type="entry name" value="DEAD_ATP_HELICASE"/>
    <property type="match status" value="1"/>
</dbReference>
<feature type="short sequence motif" description="Q motif" evidence="9">
    <location>
        <begin position="3"/>
        <end position="31"/>
    </location>
</feature>
<feature type="domain" description="Helicase ATP-binding" evidence="13">
    <location>
        <begin position="34"/>
        <end position="217"/>
    </location>
</feature>
<proteinExistence type="inferred from homology"/>
<dbReference type="InterPro" id="IPR014001">
    <property type="entry name" value="Helicase_ATP-bd"/>
</dbReference>
<dbReference type="GO" id="GO:0003723">
    <property type="term" value="F:RNA binding"/>
    <property type="evidence" value="ECO:0007669"/>
    <property type="project" value="UniProtKB-UniRule"/>
</dbReference>
<keyword evidence="3 10" id="KW-0347">Helicase</keyword>
<evidence type="ECO:0000256" key="6">
    <source>
        <dbReference type="ARBA" id="ARBA00023054"/>
    </source>
</evidence>
<comment type="domain">
    <text evidence="11">The Q motif is unique to and characteristic of the DEAD box family of RNA helicases and controls ATP binding and hydrolysis.</text>
</comment>
<dbReference type="InterPro" id="IPR025313">
    <property type="entry name" value="SPB4-like_CTE"/>
</dbReference>
<evidence type="ECO:0000256" key="4">
    <source>
        <dbReference type="ARBA" id="ARBA00022840"/>
    </source>
</evidence>
<reference evidence="17" key="1">
    <citation type="submission" date="2025-08" db="UniProtKB">
        <authorList>
            <consortium name="RefSeq"/>
        </authorList>
    </citation>
    <scope>IDENTIFICATION</scope>
</reference>
<dbReference type="Pfam" id="PF13959">
    <property type="entry name" value="CTE_SPB4"/>
    <property type="match status" value="1"/>
</dbReference>
<evidence type="ECO:0000256" key="1">
    <source>
        <dbReference type="ARBA" id="ARBA00022741"/>
    </source>
</evidence>
<evidence type="ECO:0000256" key="11">
    <source>
        <dbReference type="RuleBase" id="RU365068"/>
    </source>
</evidence>
<evidence type="ECO:0000259" key="15">
    <source>
        <dbReference type="PROSITE" id="PS51195"/>
    </source>
</evidence>
<evidence type="ECO:0000256" key="9">
    <source>
        <dbReference type="PROSITE-ProRule" id="PRU00552"/>
    </source>
</evidence>
<keyword evidence="2 10" id="KW-0378">Hydrolase</keyword>
<evidence type="ECO:0000256" key="5">
    <source>
        <dbReference type="ARBA" id="ARBA00022884"/>
    </source>
</evidence>
<dbReference type="PROSITE" id="PS51192">
    <property type="entry name" value="HELICASE_ATP_BIND_1"/>
    <property type="match status" value="1"/>
</dbReference>
<dbReference type="FunFam" id="3.40.50.300:FF:001022">
    <property type="entry name" value="RNA helicase"/>
    <property type="match status" value="1"/>
</dbReference>
<keyword evidence="6" id="KW-0175">Coiled coil</keyword>
<accession>A0A6P7SIC9</accession>
<feature type="domain" description="DEAD-box RNA helicase Q" evidence="15">
    <location>
        <begin position="3"/>
        <end position="31"/>
    </location>
</feature>
<dbReference type="FunFam" id="3.40.50.300:FF:000877">
    <property type="entry name" value="RNA helicase"/>
    <property type="match status" value="1"/>
</dbReference>
<dbReference type="PANTHER" id="PTHR24031">
    <property type="entry name" value="RNA HELICASE"/>
    <property type="match status" value="1"/>
</dbReference>
<dbReference type="KEGG" id="osn:115213351"/>
<evidence type="ECO:0000256" key="3">
    <source>
        <dbReference type="ARBA" id="ARBA00022806"/>
    </source>
</evidence>
<dbReference type="InterPro" id="IPR001650">
    <property type="entry name" value="Helicase_C-like"/>
</dbReference>
<dbReference type="InterPro" id="IPR000629">
    <property type="entry name" value="RNA-helicase_DEAD-box_CS"/>
</dbReference>
<dbReference type="Proteomes" id="UP000515154">
    <property type="component" value="Linkage group LG6"/>
</dbReference>
<comment type="function">
    <text evidence="11">RNA helicase.</text>
</comment>
<protein>
    <recommendedName>
        <fullName evidence="11">ATP-dependent RNA helicase</fullName>
        <ecNumber evidence="11">3.6.4.13</ecNumber>
    </recommendedName>
</protein>
<evidence type="ECO:0000256" key="12">
    <source>
        <dbReference type="SAM" id="MobiDB-lite"/>
    </source>
</evidence>
<name>A0A6P7SIC9_9MOLL</name>
<feature type="compositionally biased region" description="Basic residues" evidence="12">
    <location>
        <begin position="513"/>
        <end position="533"/>
    </location>
</feature>
<evidence type="ECO:0000313" key="16">
    <source>
        <dbReference type="Proteomes" id="UP000515154"/>
    </source>
</evidence>
<dbReference type="SMART" id="SM00490">
    <property type="entry name" value="HELICc"/>
    <property type="match status" value="1"/>
</dbReference>